<protein>
    <submittedName>
        <fullName evidence="9">Aminopeptidase</fullName>
        <ecNumber evidence="9">3.4.11.-</ecNumber>
    </submittedName>
</protein>
<name>A0ABW1VPS0_9GAMM</name>
<evidence type="ECO:0000256" key="3">
    <source>
        <dbReference type="ARBA" id="ARBA00022723"/>
    </source>
</evidence>
<dbReference type="SUPFAM" id="SSF53187">
    <property type="entry name" value="Zn-dependent exopeptidases"/>
    <property type="match status" value="1"/>
</dbReference>
<evidence type="ECO:0000259" key="8">
    <source>
        <dbReference type="Pfam" id="PF04389"/>
    </source>
</evidence>
<dbReference type="PANTHER" id="PTHR12147">
    <property type="entry name" value="METALLOPEPTIDASE M28 FAMILY MEMBER"/>
    <property type="match status" value="1"/>
</dbReference>
<evidence type="ECO:0000256" key="1">
    <source>
        <dbReference type="ARBA" id="ARBA00022438"/>
    </source>
</evidence>
<accession>A0ABW1VPS0</accession>
<dbReference type="Proteomes" id="UP001596215">
    <property type="component" value="Unassembled WGS sequence"/>
</dbReference>
<dbReference type="EMBL" id="JBHSUC010000019">
    <property type="protein sequence ID" value="MFC6363052.1"/>
    <property type="molecule type" value="Genomic_DNA"/>
</dbReference>
<evidence type="ECO:0000256" key="6">
    <source>
        <dbReference type="ARBA" id="ARBA00022833"/>
    </source>
</evidence>
<dbReference type="InterPro" id="IPR045175">
    <property type="entry name" value="M28_fam"/>
</dbReference>
<keyword evidence="6" id="KW-0862">Zinc</keyword>
<evidence type="ECO:0000256" key="5">
    <source>
        <dbReference type="ARBA" id="ARBA00022801"/>
    </source>
</evidence>
<keyword evidence="3" id="KW-0479">Metal-binding</keyword>
<feature type="chain" id="PRO_5045103299" evidence="7">
    <location>
        <begin position="25"/>
        <end position="327"/>
    </location>
</feature>
<dbReference type="PANTHER" id="PTHR12147:SF56">
    <property type="entry name" value="AMINOPEPTIDASE YDR415C-RELATED"/>
    <property type="match status" value="1"/>
</dbReference>
<organism evidence="9 10">
    <name type="scientific">Tatumella punctata</name>
    <dbReference type="NCBI Taxonomy" id="399969"/>
    <lineage>
        <taxon>Bacteria</taxon>
        <taxon>Pseudomonadati</taxon>
        <taxon>Pseudomonadota</taxon>
        <taxon>Gammaproteobacteria</taxon>
        <taxon>Enterobacterales</taxon>
        <taxon>Erwiniaceae</taxon>
        <taxon>Tatumella</taxon>
    </lineage>
</organism>
<reference evidence="10" key="1">
    <citation type="journal article" date="2019" name="Int. J. Syst. Evol. Microbiol.">
        <title>The Global Catalogue of Microorganisms (GCM) 10K type strain sequencing project: providing services to taxonomists for standard genome sequencing and annotation.</title>
        <authorList>
            <consortium name="The Broad Institute Genomics Platform"/>
            <consortium name="The Broad Institute Genome Sequencing Center for Infectious Disease"/>
            <person name="Wu L."/>
            <person name="Ma J."/>
        </authorList>
    </citation>
    <scope>NUCLEOTIDE SEQUENCE [LARGE SCALE GENOMIC DNA]</scope>
    <source>
        <strain evidence="10">CGMCC 4.1530</strain>
    </source>
</reference>
<dbReference type="GO" id="GO:0004177">
    <property type="term" value="F:aminopeptidase activity"/>
    <property type="evidence" value="ECO:0007669"/>
    <property type="project" value="UniProtKB-KW"/>
</dbReference>
<keyword evidence="4 7" id="KW-0732">Signal</keyword>
<feature type="domain" description="Peptidase M28" evidence="8">
    <location>
        <begin position="101"/>
        <end position="308"/>
    </location>
</feature>
<evidence type="ECO:0000256" key="4">
    <source>
        <dbReference type="ARBA" id="ARBA00022729"/>
    </source>
</evidence>
<dbReference type="InterPro" id="IPR007484">
    <property type="entry name" value="Peptidase_M28"/>
</dbReference>
<comment type="caution">
    <text evidence="9">The sequence shown here is derived from an EMBL/GenBank/DDBJ whole genome shotgun (WGS) entry which is preliminary data.</text>
</comment>
<dbReference type="RefSeq" id="WP_212709461.1">
    <property type="nucleotide sequence ID" value="NZ_BAAAFW010000055.1"/>
</dbReference>
<dbReference type="EC" id="3.4.11.-" evidence="9"/>
<keyword evidence="2" id="KW-0645">Protease</keyword>
<gene>
    <name evidence="9" type="ORF">ACFP73_13260</name>
</gene>
<evidence type="ECO:0000313" key="9">
    <source>
        <dbReference type="EMBL" id="MFC6363052.1"/>
    </source>
</evidence>
<evidence type="ECO:0000256" key="2">
    <source>
        <dbReference type="ARBA" id="ARBA00022670"/>
    </source>
</evidence>
<evidence type="ECO:0000313" key="10">
    <source>
        <dbReference type="Proteomes" id="UP001596215"/>
    </source>
</evidence>
<feature type="signal peptide" evidence="7">
    <location>
        <begin position="1"/>
        <end position="24"/>
    </location>
</feature>
<dbReference type="Pfam" id="PF04389">
    <property type="entry name" value="Peptidase_M28"/>
    <property type="match status" value="1"/>
</dbReference>
<sequence length="327" mass="36056">MFALFRLRYCLLVLSCGLTFSSIAARPDQPGHYADTETRHIAVFFPGRMAGSPAELMTADYLNQQFHDLGYRSDIRQQNTGYRWQPRTTAAQWQKVTATSVIAGKSGQQAKDILVIAHLDTRIAGTPAEQQQNIGGLRLQGVDNNAAGLGIMLELAKQLAGTHSDYGIRFVALSATENNMQGMENYFSRMSDEEKHNTLLVINLNQLVAGRRLELVSGANTSATERARTAGKAMAIARQLHIPLHARQLTGTEHQQTTPFDQAGIPYLLVTAEDNNHRHPTALLDDKTSRDNLETIDQKMPGRLATRCRQAVQILLPLLKQLSATAG</sequence>
<proteinExistence type="predicted"/>
<evidence type="ECO:0000256" key="7">
    <source>
        <dbReference type="SAM" id="SignalP"/>
    </source>
</evidence>
<keyword evidence="1 9" id="KW-0031">Aminopeptidase</keyword>
<dbReference type="Gene3D" id="3.40.630.10">
    <property type="entry name" value="Zn peptidases"/>
    <property type="match status" value="1"/>
</dbReference>
<dbReference type="NCBIfam" id="NF007568">
    <property type="entry name" value="PRK10199.1"/>
    <property type="match status" value="1"/>
</dbReference>
<keyword evidence="5 9" id="KW-0378">Hydrolase</keyword>
<keyword evidence="10" id="KW-1185">Reference proteome</keyword>